<dbReference type="InterPro" id="IPR013818">
    <property type="entry name" value="Lipase"/>
</dbReference>
<feature type="active site" description="Charge relay system" evidence="4">
    <location>
        <position position="313"/>
    </location>
</feature>
<keyword evidence="7" id="KW-0732">Signal</keyword>
<organism evidence="9 10">
    <name type="scientific">Patella caerulea</name>
    <name type="common">Rayed Mediterranean limpet</name>
    <dbReference type="NCBI Taxonomy" id="87958"/>
    <lineage>
        <taxon>Eukaryota</taxon>
        <taxon>Metazoa</taxon>
        <taxon>Spiralia</taxon>
        <taxon>Lophotrochozoa</taxon>
        <taxon>Mollusca</taxon>
        <taxon>Gastropoda</taxon>
        <taxon>Patellogastropoda</taxon>
        <taxon>Patelloidea</taxon>
        <taxon>Patellidae</taxon>
        <taxon>Patella</taxon>
    </lineage>
</organism>
<evidence type="ECO:0000259" key="8">
    <source>
        <dbReference type="Pfam" id="PF00151"/>
    </source>
</evidence>
<evidence type="ECO:0000256" key="6">
    <source>
        <dbReference type="RuleBase" id="RU004262"/>
    </source>
</evidence>
<dbReference type="InterPro" id="IPR033906">
    <property type="entry name" value="Lipase_N"/>
</dbReference>
<dbReference type="InterPro" id="IPR029058">
    <property type="entry name" value="AB_hydrolase_fold"/>
</dbReference>
<dbReference type="SUPFAM" id="SSF49723">
    <property type="entry name" value="Lipase/lipooxygenase domain (PLAT/LH2 domain)"/>
    <property type="match status" value="1"/>
</dbReference>
<dbReference type="Proteomes" id="UP001347796">
    <property type="component" value="Unassembled WGS sequence"/>
</dbReference>
<evidence type="ECO:0000256" key="2">
    <source>
        <dbReference type="ARBA" id="ARBA00010701"/>
    </source>
</evidence>
<feature type="chain" id="PRO_5042907859" description="Lipase domain-containing protein" evidence="7">
    <location>
        <begin position="25"/>
        <end position="511"/>
    </location>
</feature>
<feature type="binding site" evidence="5">
    <location>
        <position position="248"/>
    </location>
    <ligand>
        <name>Ca(2+)</name>
        <dbReference type="ChEBI" id="CHEBI:29108"/>
    </ligand>
</feature>
<evidence type="ECO:0000256" key="7">
    <source>
        <dbReference type="SAM" id="SignalP"/>
    </source>
</evidence>
<dbReference type="SUPFAM" id="SSF53474">
    <property type="entry name" value="alpha/beta-Hydrolases"/>
    <property type="match status" value="1"/>
</dbReference>
<dbReference type="PIRSF" id="PIRSF000865">
    <property type="entry name" value="Lipoprotein_lipase_LIPH"/>
    <property type="match status" value="1"/>
</dbReference>
<dbReference type="GO" id="GO:0052689">
    <property type="term" value="F:carboxylic ester hydrolase activity"/>
    <property type="evidence" value="ECO:0007669"/>
    <property type="project" value="InterPro"/>
</dbReference>
<dbReference type="InterPro" id="IPR016272">
    <property type="entry name" value="Lipase_LIPH"/>
</dbReference>
<dbReference type="InterPro" id="IPR000734">
    <property type="entry name" value="TAG_lipase"/>
</dbReference>
<comment type="subcellular location">
    <subcellularLocation>
        <location evidence="1">Secreted</location>
    </subcellularLocation>
</comment>
<evidence type="ECO:0000256" key="3">
    <source>
        <dbReference type="ARBA" id="ARBA00022525"/>
    </source>
</evidence>
<dbReference type="GO" id="GO:0016042">
    <property type="term" value="P:lipid catabolic process"/>
    <property type="evidence" value="ECO:0007669"/>
    <property type="project" value="TreeGrafter"/>
</dbReference>
<comment type="similarity">
    <text evidence="2 6">Belongs to the AB hydrolase superfamily. Lipase family.</text>
</comment>
<sequence>MFLCGLLQFSVLAGFASCIPSAESADIIFHEDAVIEEADAKPPKPTAPDPRANKSICYKDLGCFDNFYPFSNADLDLPDSPEKIGISLTLYTRKNLKNGTGQLLQYNNKDTIKHSNFDGRKPTKIEIHGLANDLNTEWLHELKDELLKKGDFNVIIVGWGNGARVEDYSKAVANTRVVATVVHRTIGSLLTFGAKLDKMHLIGHSLGAHTSGYVGHLFKGALQRITGLDPAGPDYDHSPILVVLDHTDAKFVDIIHSNAAPFLSGGAGLFNMSGHVDFYLNGGKHQPGCKDGFSGISELFNGHDIKQTLACSHGRSHISFIESVNTRCPFTAYPCSDYDTFEAGKCLNCGRTGCSVLGYYSDQYHARGKMFLNTSPKSPLCGYHYSVTIKGAQVNEDTTGTISIRLQGKWGDSGFVAATQEDQPLKKGDTFSHILVSPIEVGDVDSLTIKYEKYPGTLLFGFGKGEDKYAVDSVEVIAGENGDTFKFCLVNKELTHGTEVKAVKSSAQLHC</sequence>
<evidence type="ECO:0000313" key="9">
    <source>
        <dbReference type="EMBL" id="KAK6188474.1"/>
    </source>
</evidence>
<dbReference type="PANTHER" id="PTHR11610">
    <property type="entry name" value="LIPASE"/>
    <property type="match status" value="1"/>
</dbReference>
<dbReference type="AlphaFoldDB" id="A0AAN8JYH5"/>
<keyword evidence="5" id="KW-0479">Metal-binding</keyword>
<evidence type="ECO:0000256" key="4">
    <source>
        <dbReference type="PIRSR" id="PIRSR000865-1"/>
    </source>
</evidence>
<feature type="domain" description="Lipase" evidence="8">
    <location>
        <begin position="54"/>
        <end position="379"/>
    </location>
</feature>
<dbReference type="GO" id="GO:0046872">
    <property type="term" value="F:metal ion binding"/>
    <property type="evidence" value="ECO:0007669"/>
    <property type="project" value="UniProtKB-KW"/>
</dbReference>
<evidence type="ECO:0000256" key="1">
    <source>
        <dbReference type="ARBA" id="ARBA00004613"/>
    </source>
</evidence>
<proteinExistence type="inferred from homology"/>
<dbReference type="EMBL" id="JAZGQO010000003">
    <property type="protein sequence ID" value="KAK6188474.1"/>
    <property type="molecule type" value="Genomic_DNA"/>
</dbReference>
<dbReference type="CDD" id="cd00707">
    <property type="entry name" value="Pancreat_lipase_like"/>
    <property type="match status" value="1"/>
</dbReference>
<evidence type="ECO:0000313" key="10">
    <source>
        <dbReference type="Proteomes" id="UP001347796"/>
    </source>
</evidence>
<dbReference type="PANTHER" id="PTHR11610:SF181">
    <property type="entry name" value="INACTIVE PANCREATIC LIPASE-RELATED PROTEIN 1-LIKE"/>
    <property type="match status" value="1"/>
</dbReference>
<accession>A0AAN8JYH5</accession>
<feature type="binding site" evidence="5">
    <location>
        <position position="245"/>
    </location>
    <ligand>
        <name>Ca(2+)</name>
        <dbReference type="ChEBI" id="CHEBI:29108"/>
    </ligand>
</feature>
<dbReference type="PRINTS" id="PR00821">
    <property type="entry name" value="TAGLIPASE"/>
</dbReference>
<evidence type="ECO:0000256" key="5">
    <source>
        <dbReference type="PIRSR" id="PIRSR000865-2"/>
    </source>
</evidence>
<dbReference type="InterPro" id="IPR036392">
    <property type="entry name" value="PLAT/LH2_dom_sf"/>
</dbReference>
<dbReference type="GO" id="GO:0005615">
    <property type="term" value="C:extracellular space"/>
    <property type="evidence" value="ECO:0007669"/>
    <property type="project" value="TreeGrafter"/>
</dbReference>
<dbReference type="GO" id="GO:0016298">
    <property type="term" value="F:lipase activity"/>
    <property type="evidence" value="ECO:0007669"/>
    <property type="project" value="InterPro"/>
</dbReference>
<dbReference type="Gene3D" id="3.40.50.1820">
    <property type="entry name" value="alpha/beta hydrolase"/>
    <property type="match status" value="1"/>
</dbReference>
<feature type="active site" description="Charge relay system" evidence="4">
    <location>
        <position position="229"/>
    </location>
</feature>
<keyword evidence="10" id="KW-1185">Reference proteome</keyword>
<gene>
    <name evidence="9" type="ORF">SNE40_004641</name>
</gene>
<reference evidence="9 10" key="1">
    <citation type="submission" date="2024-01" db="EMBL/GenBank/DDBJ databases">
        <title>The genome of the rayed Mediterranean limpet Patella caerulea (Linnaeus, 1758).</title>
        <authorList>
            <person name="Anh-Thu Weber A."/>
            <person name="Halstead-Nussloch G."/>
        </authorList>
    </citation>
    <scope>NUCLEOTIDE SEQUENCE [LARGE SCALE GENOMIC DNA]</scope>
    <source>
        <strain evidence="9">AATW-2023a</strain>
        <tissue evidence="9">Whole specimen</tissue>
    </source>
</reference>
<protein>
    <recommendedName>
        <fullName evidence="8">Lipase domain-containing protein</fullName>
    </recommendedName>
</protein>
<comment type="caution">
    <text evidence="9">The sequence shown here is derived from an EMBL/GenBank/DDBJ whole genome shotgun (WGS) entry which is preliminary data.</text>
</comment>
<keyword evidence="5" id="KW-0106">Calcium</keyword>
<dbReference type="Pfam" id="PF00151">
    <property type="entry name" value="Lipase"/>
    <property type="match status" value="1"/>
</dbReference>
<feature type="signal peptide" evidence="7">
    <location>
        <begin position="1"/>
        <end position="24"/>
    </location>
</feature>
<dbReference type="Gene3D" id="2.60.60.20">
    <property type="entry name" value="PLAT/LH2 domain"/>
    <property type="match status" value="1"/>
</dbReference>
<keyword evidence="3" id="KW-0964">Secreted</keyword>
<name>A0AAN8JYH5_PATCE</name>
<feature type="active site" description="Nucleophile" evidence="4">
    <location>
        <position position="205"/>
    </location>
</feature>